<evidence type="ECO:0000256" key="3">
    <source>
        <dbReference type="ARBA" id="ARBA00012515"/>
    </source>
</evidence>
<dbReference type="EC" id="4.1.2.4" evidence="3 7"/>
<comment type="pathway">
    <text evidence="1">Carbohydrate degradation; 2-deoxy-D-ribose 1-phosphate degradation; D-glyceraldehyde 3-phosphate and acetaldehyde from 2-deoxy-alpha-D-ribose 1-phosphate: step 2/2.</text>
</comment>
<dbReference type="STRING" id="1307839.L21SP5_02042"/>
<dbReference type="EMBL" id="CP013118">
    <property type="protein sequence ID" value="ALO15681.1"/>
    <property type="molecule type" value="Genomic_DNA"/>
</dbReference>
<dbReference type="Pfam" id="PF01791">
    <property type="entry name" value="DeoC"/>
    <property type="match status" value="1"/>
</dbReference>
<dbReference type="CDD" id="cd00959">
    <property type="entry name" value="DeoC"/>
    <property type="match status" value="1"/>
</dbReference>
<sequence>MKILQDYNLSVDEHKLKTNLDKIKQASKTLQNTEVYNRILNIIDLTTLTEMDNELKIQDMCEKVNDFNTKFTHISNVAAICVYPSMVPYVKKHLKAEKINIASVGGGFPASQTFTLIKIDECKMAVDAGANEVDIVIPVGEFLAGNDNLVFEETKKIKAAIGKAHLKVILETGDLNAEQIRKASLLAMEAGADFIKTSTGKVAVSATHEAMYIMSEAIKDYYQKTGRKVGIKPAGGIREVDDALVYYSIVEKVLGEDWLNNELFRIGASSLANKVIQAIETDESIKYF</sequence>
<protein>
    <recommendedName>
        <fullName evidence="3 7">Deoxyribose-phosphate aldolase</fullName>
        <ecNumber evidence="3 7">4.1.2.4</ecNumber>
    </recommendedName>
</protein>
<keyword evidence="5" id="KW-0704">Schiff base</keyword>
<evidence type="ECO:0000256" key="6">
    <source>
        <dbReference type="ARBA" id="ARBA00048791"/>
    </source>
</evidence>
<organism evidence="8 9">
    <name type="scientific">Salinivirga cyanobacteriivorans</name>
    <dbReference type="NCBI Taxonomy" id="1307839"/>
    <lineage>
        <taxon>Bacteria</taxon>
        <taxon>Pseudomonadati</taxon>
        <taxon>Bacteroidota</taxon>
        <taxon>Bacteroidia</taxon>
        <taxon>Bacteroidales</taxon>
        <taxon>Salinivirgaceae</taxon>
        <taxon>Salinivirga</taxon>
    </lineage>
</organism>
<evidence type="ECO:0000256" key="2">
    <source>
        <dbReference type="ARBA" id="ARBA00009473"/>
    </source>
</evidence>
<evidence type="ECO:0000256" key="7">
    <source>
        <dbReference type="NCBIfam" id="TIGR00126"/>
    </source>
</evidence>
<evidence type="ECO:0000256" key="4">
    <source>
        <dbReference type="ARBA" id="ARBA00023239"/>
    </source>
</evidence>
<evidence type="ECO:0000313" key="9">
    <source>
        <dbReference type="Proteomes" id="UP000064893"/>
    </source>
</evidence>
<dbReference type="PIRSF" id="PIRSF001357">
    <property type="entry name" value="DeoC"/>
    <property type="match status" value="1"/>
</dbReference>
<keyword evidence="9" id="KW-1185">Reference proteome</keyword>
<dbReference type="SMART" id="SM01133">
    <property type="entry name" value="DeoC"/>
    <property type="match status" value="1"/>
</dbReference>
<accession>A0A0S2I072</accession>
<dbReference type="PANTHER" id="PTHR10889">
    <property type="entry name" value="DEOXYRIBOSE-PHOSPHATE ALDOLASE"/>
    <property type="match status" value="1"/>
</dbReference>
<comment type="similarity">
    <text evidence="2">Belongs to the DeoC/FbaB aldolase family. DeoC type 2 subfamily.</text>
</comment>
<dbReference type="SUPFAM" id="SSF51569">
    <property type="entry name" value="Aldolase"/>
    <property type="match status" value="1"/>
</dbReference>
<dbReference type="OrthoDB" id="9778711at2"/>
<dbReference type="NCBIfam" id="TIGR00126">
    <property type="entry name" value="deoC"/>
    <property type="match status" value="1"/>
</dbReference>
<comment type="catalytic activity">
    <reaction evidence="6">
        <text>2-deoxy-D-ribose 5-phosphate = D-glyceraldehyde 3-phosphate + acetaldehyde</text>
        <dbReference type="Rhea" id="RHEA:12821"/>
        <dbReference type="ChEBI" id="CHEBI:15343"/>
        <dbReference type="ChEBI" id="CHEBI:59776"/>
        <dbReference type="ChEBI" id="CHEBI:62877"/>
        <dbReference type="EC" id="4.1.2.4"/>
    </reaction>
</comment>
<dbReference type="KEGG" id="blq:L21SP5_02042"/>
<dbReference type="InterPro" id="IPR013785">
    <property type="entry name" value="Aldolase_TIM"/>
</dbReference>
<evidence type="ECO:0000256" key="1">
    <source>
        <dbReference type="ARBA" id="ARBA00004816"/>
    </source>
</evidence>
<evidence type="ECO:0000256" key="5">
    <source>
        <dbReference type="ARBA" id="ARBA00023270"/>
    </source>
</evidence>
<dbReference type="GO" id="GO:0016052">
    <property type="term" value="P:carbohydrate catabolic process"/>
    <property type="evidence" value="ECO:0007669"/>
    <property type="project" value="TreeGrafter"/>
</dbReference>
<dbReference type="GO" id="GO:0009264">
    <property type="term" value="P:deoxyribonucleotide catabolic process"/>
    <property type="evidence" value="ECO:0007669"/>
    <property type="project" value="UniProtKB-UniRule"/>
</dbReference>
<gene>
    <name evidence="8" type="primary">deoC</name>
    <name evidence="8" type="ORF">L21SP5_02042</name>
</gene>
<proteinExistence type="inferred from homology"/>
<dbReference type="Gene3D" id="3.20.20.70">
    <property type="entry name" value="Aldolase class I"/>
    <property type="match status" value="1"/>
</dbReference>
<dbReference type="InterPro" id="IPR011343">
    <property type="entry name" value="DeoC"/>
</dbReference>
<keyword evidence="4 8" id="KW-0456">Lyase</keyword>
<dbReference type="PANTHER" id="PTHR10889:SF3">
    <property type="entry name" value="DEOXYRIBOSE-PHOSPHATE ALDOLASE"/>
    <property type="match status" value="1"/>
</dbReference>
<dbReference type="AlphaFoldDB" id="A0A0S2I072"/>
<dbReference type="InterPro" id="IPR002915">
    <property type="entry name" value="DeoC/FbaB/LacD_aldolase"/>
</dbReference>
<dbReference type="RefSeq" id="WP_057953118.1">
    <property type="nucleotide sequence ID" value="NZ_CP013118.1"/>
</dbReference>
<evidence type="ECO:0000313" key="8">
    <source>
        <dbReference type="EMBL" id="ALO15681.1"/>
    </source>
</evidence>
<dbReference type="Proteomes" id="UP000064893">
    <property type="component" value="Chromosome"/>
</dbReference>
<name>A0A0S2I072_9BACT</name>
<reference evidence="8 9" key="1">
    <citation type="submission" date="2015-11" db="EMBL/GenBank/DDBJ databases">
        <title>Description and complete genome sequence of a novel strain predominating in hypersaline microbial mats and representing a new family of the Bacteriodetes phylum.</title>
        <authorList>
            <person name="Spring S."/>
            <person name="Bunk B."/>
            <person name="Sproer C."/>
            <person name="Klenk H.-P."/>
        </authorList>
    </citation>
    <scope>NUCLEOTIDE SEQUENCE [LARGE SCALE GENOMIC DNA]</scope>
    <source>
        <strain evidence="8 9">L21-Spi-D4</strain>
    </source>
</reference>
<dbReference type="GO" id="GO:0005737">
    <property type="term" value="C:cytoplasm"/>
    <property type="evidence" value="ECO:0007669"/>
    <property type="project" value="InterPro"/>
</dbReference>
<dbReference type="PATRIC" id="fig|1307839.3.peg.2156"/>
<dbReference type="GO" id="GO:0004139">
    <property type="term" value="F:deoxyribose-phosphate aldolase activity"/>
    <property type="evidence" value="ECO:0007669"/>
    <property type="project" value="UniProtKB-UniRule"/>
</dbReference>